<dbReference type="AlphaFoldDB" id="A0A4Y9ZGV1"/>
<reference evidence="4 5" key="1">
    <citation type="submission" date="2019-02" db="EMBL/GenBank/DDBJ databases">
        <title>Genome sequencing of the rare red list fungi Hericium alpestre (H. flagellum).</title>
        <authorList>
            <person name="Buettner E."/>
            <person name="Kellner H."/>
        </authorList>
    </citation>
    <scope>NUCLEOTIDE SEQUENCE [LARGE SCALE GENOMIC DNA]</scope>
    <source>
        <strain evidence="4 5">DSM 108284</strain>
    </source>
</reference>
<keyword evidence="5" id="KW-1185">Reference proteome</keyword>
<evidence type="ECO:0000256" key="1">
    <source>
        <dbReference type="PROSITE-ProRule" id="PRU00176"/>
    </source>
</evidence>
<feature type="domain" description="RRM" evidence="3">
    <location>
        <begin position="96"/>
        <end position="174"/>
    </location>
</feature>
<dbReference type="EMBL" id="SFCI01002674">
    <property type="protein sequence ID" value="TFY73644.1"/>
    <property type="molecule type" value="Genomic_DNA"/>
</dbReference>
<feature type="compositionally biased region" description="Low complexity" evidence="2">
    <location>
        <begin position="49"/>
        <end position="58"/>
    </location>
</feature>
<protein>
    <recommendedName>
        <fullName evidence="3">RRM domain-containing protein</fullName>
    </recommendedName>
</protein>
<dbReference type="InterPro" id="IPR000504">
    <property type="entry name" value="RRM_dom"/>
</dbReference>
<evidence type="ECO:0000259" key="3">
    <source>
        <dbReference type="PROSITE" id="PS50102"/>
    </source>
</evidence>
<sequence length="229" mass="25045">MITHQQLQTGNSLVFDGSKPQTRLPQPESATRPPNHNRAPSQPAPAPVKPLAVAPKVTPSKKGSPVLQTIIIVDPIKVTFGPGFDVQKVVTGFDSLWITVANVPVTTTREALERLVKPFGTVLDSRFRDESQTGATHTTANIQMSSGVEASAVAQALDEVEVFGSRIRVKLSLGRSARDRIVRDSDVHVSWAISAKLGFGGYDTLKRREGGLYCRRNDAARTLHYRRRI</sequence>
<dbReference type="SMART" id="SM00360">
    <property type="entry name" value="RRM"/>
    <property type="match status" value="1"/>
</dbReference>
<dbReference type="Pfam" id="PF00076">
    <property type="entry name" value="RRM_1"/>
    <property type="match status" value="1"/>
</dbReference>
<dbReference type="Proteomes" id="UP000298061">
    <property type="component" value="Unassembled WGS sequence"/>
</dbReference>
<accession>A0A4Y9ZGV1</accession>
<keyword evidence="1" id="KW-0694">RNA-binding</keyword>
<comment type="caution">
    <text evidence="4">The sequence shown here is derived from an EMBL/GenBank/DDBJ whole genome shotgun (WGS) entry which is preliminary data.</text>
</comment>
<proteinExistence type="predicted"/>
<feature type="compositionally biased region" description="Polar residues" evidence="2">
    <location>
        <begin position="1"/>
        <end position="12"/>
    </location>
</feature>
<dbReference type="CDD" id="cd00590">
    <property type="entry name" value="RRM_SF"/>
    <property type="match status" value="1"/>
</dbReference>
<evidence type="ECO:0000313" key="4">
    <source>
        <dbReference type="EMBL" id="TFY73644.1"/>
    </source>
</evidence>
<dbReference type="GO" id="GO:0003723">
    <property type="term" value="F:RNA binding"/>
    <property type="evidence" value="ECO:0007669"/>
    <property type="project" value="UniProtKB-UniRule"/>
</dbReference>
<organism evidence="4 5">
    <name type="scientific">Hericium alpestre</name>
    <dbReference type="NCBI Taxonomy" id="135208"/>
    <lineage>
        <taxon>Eukaryota</taxon>
        <taxon>Fungi</taxon>
        <taxon>Dikarya</taxon>
        <taxon>Basidiomycota</taxon>
        <taxon>Agaricomycotina</taxon>
        <taxon>Agaricomycetes</taxon>
        <taxon>Russulales</taxon>
        <taxon>Hericiaceae</taxon>
        <taxon>Hericium</taxon>
    </lineage>
</organism>
<feature type="region of interest" description="Disordered" evidence="2">
    <location>
        <begin position="1"/>
        <end position="62"/>
    </location>
</feature>
<evidence type="ECO:0000256" key="2">
    <source>
        <dbReference type="SAM" id="MobiDB-lite"/>
    </source>
</evidence>
<dbReference type="SUPFAM" id="SSF54928">
    <property type="entry name" value="RNA-binding domain, RBD"/>
    <property type="match status" value="1"/>
</dbReference>
<evidence type="ECO:0000313" key="5">
    <source>
        <dbReference type="Proteomes" id="UP000298061"/>
    </source>
</evidence>
<gene>
    <name evidence="4" type="ORF">EWM64_g10368</name>
</gene>
<dbReference type="STRING" id="135208.A0A4Y9ZGV1"/>
<name>A0A4Y9ZGV1_9AGAM</name>
<dbReference type="InterPro" id="IPR035979">
    <property type="entry name" value="RBD_domain_sf"/>
</dbReference>
<dbReference type="Gene3D" id="3.30.70.330">
    <property type="match status" value="1"/>
</dbReference>
<dbReference type="InterPro" id="IPR012677">
    <property type="entry name" value="Nucleotide-bd_a/b_plait_sf"/>
</dbReference>
<dbReference type="PROSITE" id="PS50102">
    <property type="entry name" value="RRM"/>
    <property type="match status" value="1"/>
</dbReference>
<feature type="compositionally biased region" description="Polar residues" evidence="2">
    <location>
        <begin position="19"/>
        <end position="40"/>
    </location>
</feature>